<reference evidence="1 2" key="1">
    <citation type="submission" date="2014-10" db="EMBL/GenBank/DDBJ databases">
        <title>Genome sequence of Clostridium aceticum DSM 1496.</title>
        <authorList>
            <person name="Poehlein A."/>
            <person name="Schiel-Bengelsdorf B."/>
            <person name="Gottschalk G."/>
            <person name="Duerre P."/>
            <person name="Daniel R."/>
        </authorList>
    </citation>
    <scope>NUCLEOTIDE SEQUENCE [LARGE SCALE GENOMIC DNA]</scope>
    <source>
        <strain evidence="1 2">DSM 1496</strain>
    </source>
</reference>
<dbReference type="AlphaFoldDB" id="A0A0D8I5E7"/>
<proteinExistence type="predicted"/>
<name>A0A0D8I5E7_9CLOT</name>
<dbReference type="PROSITE" id="PS50846">
    <property type="entry name" value="HMA_2"/>
    <property type="match status" value="1"/>
</dbReference>
<gene>
    <name evidence="1" type="ORF">CACET_c24030</name>
</gene>
<dbReference type="OrthoDB" id="1956187at2"/>
<dbReference type="Pfam" id="PF00403">
    <property type="entry name" value="HMA"/>
    <property type="match status" value="1"/>
</dbReference>
<protein>
    <submittedName>
        <fullName evidence="1">Uncharacterized protein</fullName>
    </submittedName>
</protein>
<dbReference type="RefSeq" id="WP_044826509.1">
    <property type="nucleotide sequence ID" value="NZ_CP009687.1"/>
</dbReference>
<sequence length="67" mass="7566">MQSEKFRFKSLNNTKLPPENIETILSALNGVYTVMTDVVDNTITVDYDDTQTSSAEIRAKLDENKLV</sequence>
<dbReference type="PATRIC" id="fig|84022.5.peg.2690"/>
<accession>A0A0D8I5E7</accession>
<organism evidence="1 2">
    <name type="scientific">Clostridium aceticum</name>
    <dbReference type="NCBI Taxonomy" id="84022"/>
    <lineage>
        <taxon>Bacteria</taxon>
        <taxon>Bacillati</taxon>
        <taxon>Bacillota</taxon>
        <taxon>Clostridia</taxon>
        <taxon>Eubacteriales</taxon>
        <taxon>Clostridiaceae</taxon>
        <taxon>Clostridium</taxon>
    </lineage>
</organism>
<dbReference type="InterPro" id="IPR006121">
    <property type="entry name" value="HMA_dom"/>
</dbReference>
<dbReference type="Proteomes" id="UP000035704">
    <property type="component" value="Chromosome"/>
</dbReference>
<dbReference type="Gene3D" id="3.30.70.100">
    <property type="match status" value="1"/>
</dbReference>
<dbReference type="InterPro" id="IPR036163">
    <property type="entry name" value="HMA_dom_sf"/>
</dbReference>
<dbReference type="SUPFAM" id="SSF55008">
    <property type="entry name" value="HMA, heavy metal-associated domain"/>
    <property type="match status" value="1"/>
</dbReference>
<dbReference type="EMBL" id="CP009687">
    <property type="protein sequence ID" value="AKL95849.1"/>
    <property type="molecule type" value="Genomic_DNA"/>
</dbReference>
<dbReference type="GO" id="GO:0046872">
    <property type="term" value="F:metal ion binding"/>
    <property type="evidence" value="ECO:0007669"/>
    <property type="project" value="InterPro"/>
</dbReference>
<evidence type="ECO:0000313" key="2">
    <source>
        <dbReference type="Proteomes" id="UP000035704"/>
    </source>
</evidence>
<dbReference type="KEGG" id="cace:CACET_c24030"/>
<keyword evidence="2" id="KW-1185">Reference proteome</keyword>
<evidence type="ECO:0000313" key="1">
    <source>
        <dbReference type="EMBL" id="AKL95849.1"/>
    </source>
</evidence>